<accession>A0A9P5YFY3</accession>
<evidence type="ECO:0000313" key="1">
    <source>
        <dbReference type="EMBL" id="KAF9467940.1"/>
    </source>
</evidence>
<comment type="caution">
    <text evidence="1">The sequence shown here is derived from an EMBL/GenBank/DDBJ whole genome shotgun (WGS) entry which is preliminary data.</text>
</comment>
<dbReference type="EMBL" id="MU150235">
    <property type="protein sequence ID" value="KAF9467940.1"/>
    <property type="molecule type" value="Genomic_DNA"/>
</dbReference>
<reference evidence="1" key="1">
    <citation type="submission" date="2020-11" db="EMBL/GenBank/DDBJ databases">
        <authorList>
            <consortium name="DOE Joint Genome Institute"/>
            <person name="Ahrendt S."/>
            <person name="Riley R."/>
            <person name="Andreopoulos W."/>
            <person name="Labutti K."/>
            <person name="Pangilinan J."/>
            <person name="Ruiz-Duenas F.J."/>
            <person name="Barrasa J.M."/>
            <person name="Sanchez-Garcia M."/>
            <person name="Camarero S."/>
            <person name="Miyauchi S."/>
            <person name="Serrano A."/>
            <person name="Linde D."/>
            <person name="Babiker R."/>
            <person name="Drula E."/>
            <person name="Ayuso-Fernandez I."/>
            <person name="Pacheco R."/>
            <person name="Padilla G."/>
            <person name="Ferreira P."/>
            <person name="Barriuso J."/>
            <person name="Kellner H."/>
            <person name="Castanera R."/>
            <person name="Alfaro M."/>
            <person name="Ramirez L."/>
            <person name="Pisabarro A.G."/>
            <person name="Kuo A."/>
            <person name="Tritt A."/>
            <person name="Lipzen A."/>
            <person name="He G."/>
            <person name="Yan M."/>
            <person name="Ng V."/>
            <person name="Cullen D."/>
            <person name="Martin F."/>
            <person name="Rosso M.-N."/>
            <person name="Henrissat B."/>
            <person name="Hibbett D."/>
            <person name="Martinez A.T."/>
            <person name="Grigoriev I.V."/>
        </authorList>
    </citation>
    <scope>NUCLEOTIDE SEQUENCE</scope>
    <source>
        <strain evidence="1">CBS 247.69</strain>
    </source>
</reference>
<name>A0A9P5YFY3_9AGAR</name>
<dbReference type="Proteomes" id="UP000807353">
    <property type="component" value="Unassembled WGS sequence"/>
</dbReference>
<dbReference type="AlphaFoldDB" id="A0A9P5YFY3"/>
<protein>
    <submittedName>
        <fullName evidence="1">Uncharacterized protein</fullName>
    </submittedName>
</protein>
<keyword evidence="2" id="KW-1185">Reference proteome</keyword>
<sequence length="102" mass="11352">MLWCISLVFALCNSRITRDIVNHVLISLKDPTDGPIRHNDTMASTVRPKNLHSSVCTSSIGRSTPLVRSAFRSLGPKRFPLQEIVAAFFFNLFGAIWVPGHC</sequence>
<proteinExistence type="predicted"/>
<evidence type="ECO:0000313" key="2">
    <source>
        <dbReference type="Proteomes" id="UP000807353"/>
    </source>
</evidence>
<organism evidence="1 2">
    <name type="scientific">Collybia nuda</name>
    <dbReference type="NCBI Taxonomy" id="64659"/>
    <lineage>
        <taxon>Eukaryota</taxon>
        <taxon>Fungi</taxon>
        <taxon>Dikarya</taxon>
        <taxon>Basidiomycota</taxon>
        <taxon>Agaricomycotina</taxon>
        <taxon>Agaricomycetes</taxon>
        <taxon>Agaricomycetidae</taxon>
        <taxon>Agaricales</taxon>
        <taxon>Tricholomatineae</taxon>
        <taxon>Clitocybaceae</taxon>
        <taxon>Collybia</taxon>
    </lineage>
</organism>
<gene>
    <name evidence="1" type="ORF">BDZ94DRAFT_918520</name>
</gene>